<comment type="caution">
    <text evidence="3">The sequence shown here is derived from an EMBL/GenBank/DDBJ whole genome shotgun (WGS) entry which is preliminary data.</text>
</comment>
<keyword evidence="4" id="KW-1185">Reference proteome</keyword>
<dbReference type="Proteomes" id="UP000236333">
    <property type="component" value="Unassembled WGS sequence"/>
</dbReference>
<accession>A0A2J7ZQX1</accession>
<sequence length="571" mass="60949">MALALGLLCAASASATATGSRVALYMSQADGVLDLRWDAGPKQLELQLQALGLDVRASGQPSLHGADAPPAYVIPVQNGRTPYSSAEDMSFLASYVEQGGLIVLLDSKDGQGPQDFVASALGYHGDWAICKAVGTNAKRSFGEASLSPHAASFLPSSSNSAWPESLEDARVTSVHTWCQHEDPTATALPLYTVLEDELQVVAQAFGKVGTPGAVVWLGYSWRDGAKEQWGRLLHKLITDFANGAYTAPMAGTSSLHPMSAQVDSVLQAAADLPQDASEIFAYGPRVPHASMNSCSLRAPSPDPRRAYPASSPRAGAPLLLHSASSLTINGPPLPPPSTSPRLPPAPSPPPRPPPPPPPSRPSFVTIRNITAQGARGKDRSLVWNTDPDFRFQIKRQAALQLVDPIKPACPTVCKGCPFAWKATASDLSVAVFFKEPTQVSRIYVKQLKNTGLIKVQFLRWTYPARGIVDSSTVGKTIYSVKADPSKCLEVSQINVGRSKSGISLPVPASGSQSNLPSQLRSKVAGGILVTMERKPNSGVAWGPFLESLRFDGRVLYPRDPSVYAPQRRRQQ</sequence>
<evidence type="ECO:0000313" key="3">
    <source>
        <dbReference type="EMBL" id="PNH02665.1"/>
    </source>
</evidence>
<feature type="signal peptide" evidence="2">
    <location>
        <begin position="1"/>
        <end position="17"/>
    </location>
</feature>
<evidence type="ECO:0008006" key="5">
    <source>
        <dbReference type="Google" id="ProtNLM"/>
    </source>
</evidence>
<dbReference type="OrthoDB" id="533753at2759"/>
<protein>
    <recommendedName>
        <fullName evidence="5">DUF4350 domain-containing protein</fullName>
    </recommendedName>
</protein>
<gene>
    <name evidence="3" type="ORF">TSOC_011336</name>
</gene>
<reference evidence="3 4" key="1">
    <citation type="journal article" date="2017" name="Mol. Biol. Evol.">
        <title>The 4-celled Tetrabaena socialis nuclear genome reveals the essential components for genetic control of cell number at the origin of multicellularity in the volvocine lineage.</title>
        <authorList>
            <person name="Featherston J."/>
            <person name="Arakaki Y."/>
            <person name="Hanschen E.R."/>
            <person name="Ferris P.J."/>
            <person name="Michod R.E."/>
            <person name="Olson B.J.S.C."/>
            <person name="Nozaki H."/>
            <person name="Durand P.M."/>
        </authorList>
    </citation>
    <scope>NUCLEOTIDE SEQUENCE [LARGE SCALE GENOMIC DNA]</scope>
    <source>
        <strain evidence="3 4">NIES-571</strain>
    </source>
</reference>
<proteinExistence type="predicted"/>
<evidence type="ECO:0000256" key="2">
    <source>
        <dbReference type="SAM" id="SignalP"/>
    </source>
</evidence>
<name>A0A2J7ZQX1_9CHLO</name>
<keyword evidence="2" id="KW-0732">Signal</keyword>
<evidence type="ECO:0000313" key="4">
    <source>
        <dbReference type="Proteomes" id="UP000236333"/>
    </source>
</evidence>
<feature type="chain" id="PRO_5014380361" description="DUF4350 domain-containing protein" evidence="2">
    <location>
        <begin position="18"/>
        <end position="571"/>
    </location>
</feature>
<evidence type="ECO:0000256" key="1">
    <source>
        <dbReference type="SAM" id="MobiDB-lite"/>
    </source>
</evidence>
<organism evidence="3 4">
    <name type="scientific">Tetrabaena socialis</name>
    <dbReference type="NCBI Taxonomy" id="47790"/>
    <lineage>
        <taxon>Eukaryota</taxon>
        <taxon>Viridiplantae</taxon>
        <taxon>Chlorophyta</taxon>
        <taxon>core chlorophytes</taxon>
        <taxon>Chlorophyceae</taxon>
        <taxon>CS clade</taxon>
        <taxon>Chlamydomonadales</taxon>
        <taxon>Tetrabaenaceae</taxon>
        <taxon>Tetrabaena</taxon>
    </lineage>
</organism>
<dbReference type="EMBL" id="PGGS01000613">
    <property type="protein sequence ID" value="PNH02665.1"/>
    <property type="molecule type" value="Genomic_DNA"/>
</dbReference>
<feature type="region of interest" description="Disordered" evidence="1">
    <location>
        <begin position="291"/>
        <end position="363"/>
    </location>
</feature>
<dbReference type="AlphaFoldDB" id="A0A2J7ZQX1"/>
<feature type="compositionally biased region" description="Pro residues" evidence="1">
    <location>
        <begin position="331"/>
        <end position="360"/>
    </location>
</feature>